<accession>A0AC34GTU4</accession>
<organism evidence="1 2">
    <name type="scientific">Panagrolaimus sp. ES5</name>
    <dbReference type="NCBI Taxonomy" id="591445"/>
    <lineage>
        <taxon>Eukaryota</taxon>
        <taxon>Metazoa</taxon>
        <taxon>Ecdysozoa</taxon>
        <taxon>Nematoda</taxon>
        <taxon>Chromadorea</taxon>
        <taxon>Rhabditida</taxon>
        <taxon>Tylenchina</taxon>
        <taxon>Panagrolaimomorpha</taxon>
        <taxon>Panagrolaimoidea</taxon>
        <taxon>Panagrolaimidae</taxon>
        <taxon>Panagrolaimus</taxon>
    </lineage>
</organism>
<evidence type="ECO:0000313" key="1">
    <source>
        <dbReference type="Proteomes" id="UP000887579"/>
    </source>
</evidence>
<evidence type="ECO:0000313" key="2">
    <source>
        <dbReference type="WBParaSite" id="ES5_v2.g8205.t1"/>
    </source>
</evidence>
<dbReference type="Proteomes" id="UP000887579">
    <property type="component" value="Unplaced"/>
</dbReference>
<reference evidence="2" key="1">
    <citation type="submission" date="2022-11" db="UniProtKB">
        <authorList>
            <consortium name="WormBaseParasite"/>
        </authorList>
    </citation>
    <scope>IDENTIFICATION</scope>
</reference>
<proteinExistence type="predicted"/>
<protein>
    <submittedName>
        <fullName evidence="2">BTB domain-containing protein</fullName>
    </submittedName>
</protein>
<sequence>MEFSIPTSKLLSGKLNKKYRGDNRSILGTSVEYHFFLQYDESKRKLNFGLCFSSSPAHETRHAPVSATFTINGDLYKGEATGKTDVKGDCDLIFDDLELTFTIQPSELTFCVKPVIGLKRSPYFDIGGFDQNYLGEKLLKTDDHKDFKIVVNNDEIKAHKAVLALNSPVFAAMFKPGFLEDKNGQMEEKMFNIDVVKKALEYCYGFTIIDVSLTMVISLLIYSDYYQMQRLKKETSKVLANNLDPNNVVEIANAAVTANCASLKGICMQYLKICLSNNPVSDFHILNTNLKEQFYRNLFCGSQMYGTESDDDDMDESL</sequence>
<name>A0AC34GTU4_9BILA</name>
<dbReference type="WBParaSite" id="ES5_v2.g8205.t1">
    <property type="protein sequence ID" value="ES5_v2.g8205.t1"/>
    <property type="gene ID" value="ES5_v2.g8205"/>
</dbReference>